<reference evidence="1 2" key="1">
    <citation type="submission" date="2018-09" db="EMBL/GenBank/DDBJ databases">
        <title>Micromonospora sp. nov. MS1-9, isolated from a root of Musa sp.</title>
        <authorList>
            <person name="Kuncharoen N."/>
            <person name="Kudo T."/>
            <person name="Ohkuma M."/>
            <person name="Yuki M."/>
            <person name="Tanasupawat S."/>
        </authorList>
    </citation>
    <scope>NUCLEOTIDE SEQUENCE [LARGE SCALE GENOMIC DNA]</scope>
    <source>
        <strain evidence="1 2">NGC1-4</strain>
    </source>
</reference>
<proteinExistence type="predicted"/>
<evidence type="ECO:0000313" key="2">
    <source>
        <dbReference type="Proteomes" id="UP000271548"/>
    </source>
</evidence>
<dbReference type="EMBL" id="RAZS01000002">
    <property type="protein sequence ID" value="RKN22059.1"/>
    <property type="molecule type" value="Genomic_DNA"/>
</dbReference>
<sequence>MTEAASLTSTEVPTLRVVADLGETPPLADVANYLRLLRHLCDTAAFMVDPTNESRHYLIEGAQYRRTRDPGGFAVARLSLASPLETILVTVAQDMKPVAYAVAAMAAVK</sequence>
<protein>
    <submittedName>
        <fullName evidence="1">Uncharacterized protein</fullName>
    </submittedName>
</protein>
<evidence type="ECO:0000313" key="1">
    <source>
        <dbReference type="EMBL" id="RKN22059.1"/>
    </source>
</evidence>
<gene>
    <name evidence="1" type="ORF">D7147_04800</name>
</gene>
<keyword evidence="2" id="KW-1185">Reference proteome</keyword>
<accession>A0ABX9RG01</accession>
<comment type="caution">
    <text evidence="1">The sequence shown here is derived from an EMBL/GenBank/DDBJ whole genome shotgun (WGS) entry which is preliminary data.</text>
</comment>
<name>A0ABX9RG01_9ACTN</name>
<organism evidence="1 2">
    <name type="scientific">Micromonospora musae</name>
    <dbReference type="NCBI Taxonomy" id="1894970"/>
    <lineage>
        <taxon>Bacteria</taxon>
        <taxon>Bacillati</taxon>
        <taxon>Actinomycetota</taxon>
        <taxon>Actinomycetes</taxon>
        <taxon>Micromonosporales</taxon>
        <taxon>Micromonosporaceae</taxon>
        <taxon>Micromonospora</taxon>
    </lineage>
</organism>
<dbReference type="RefSeq" id="WP_120674073.1">
    <property type="nucleotide sequence ID" value="NZ_RAZS01000002.1"/>
</dbReference>
<dbReference type="Proteomes" id="UP000271548">
    <property type="component" value="Unassembled WGS sequence"/>
</dbReference>